<dbReference type="EMBL" id="BKAU01000002">
    <property type="protein sequence ID" value="GEP95973.1"/>
    <property type="molecule type" value="Genomic_DNA"/>
</dbReference>
<evidence type="ECO:0000313" key="1">
    <source>
        <dbReference type="EMBL" id="GEP95973.1"/>
    </source>
</evidence>
<evidence type="ECO:0000313" key="2">
    <source>
        <dbReference type="Proteomes" id="UP000321436"/>
    </source>
</evidence>
<keyword evidence="2" id="KW-1185">Reference proteome</keyword>
<dbReference type="Proteomes" id="UP000321436">
    <property type="component" value="Unassembled WGS sequence"/>
</dbReference>
<dbReference type="AlphaFoldDB" id="A0A512RJU4"/>
<dbReference type="PROSITE" id="PS51257">
    <property type="entry name" value="PROKAR_LIPOPROTEIN"/>
    <property type="match status" value="1"/>
</dbReference>
<organism evidence="1 2">
    <name type="scientific">Chitinophaga cymbidii</name>
    <dbReference type="NCBI Taxonomy" id="1096750"/>
    <lineage>
        <taxon>Bacteria</taxon>
        <taxon>Pseudomonadati</taxon>
        <taxon>Bacteroidota</taxon>
        <taxon>Chitinophagia</taxon>
        <taxon>Chitinophagales</taxon>
        <taxon>Chitinophagaceae</taxon>
        <taxon>Chitinophaga</taxon>
    </lineage>
</organism>
<accession>A0A512RJU4</accession>
<sequence length="241" mass="26036">MKRNILTQSALTICSGALLFFASCSKNNDDIVAGERKITIEDALSLTIPNGDSATLSNNGSQGKIYNNGGIYTVKNFRQAYTSGPGQPADGNFYWDFPNNDAGNPGAHSIKFSGVATGDISAKTGSEIRFIDEPFSSVSYGDWTSANTPQPSASGSGFIGMDDVISLLGNPIPSAVEAFANGAGWYIYFWDDHTVEPVTDRTMLWKSGTTIFKFEITSIYQNGVTGGSFPYYNFRYQQLTP</sequence>
<evidence type="ECO:0008006" key="3">
    <source>
        <dbReference type="Google" id="ProtNLM"/>
    </source>
</evidence>
<comment type="caution">
    <text evidence="1">The sequence shown here is derived from an EMBL/GenBank/DDBJ whole genome shotgun (WGS) entry which is preliminary data.</text>
</comment>
<name>A0A512RJU4_9BACT</name>
<dbReference type="OrthoDB" id="643242at2"/>
<reference evidence="1 2" key="1">
    <citation type="submission" date="2019-07" db="EMBL/GenBank/DDBJ databases">
        <title>Whole genome shotgun sequence of Chitinophaga cymbidii NBRC 109752.</title>
        <authorList>
            <person name="Hosoyama A."/>
            <person name="Uohara A."/>
            <person name="Ohji S."/>
            <person name="Ichikawa N."/>
        </authorList>
    </citation>
    <scope>NUCLEOTIDE SEQUENCE [LARGE SCALE GENOMIC DNA]</scope>
    <source>
        <strain evidence="1 2">NBRC 109752</strain>
    </source>
</reference>
<proteinExistence type="predicted"/>
<gene>
    <name evidence="1" type="ORF">CCY01nite_22330</name>
</gene>
<dbReference type="RefSeq" id="WP_146861174.1">
    <property type="nucleotide sequence ID" value="NZ_BKAU01000002.1"/>
</dbReference>
<protein>
    <recommendedName>
        <fullName evidence="3">HmuY protein</fullName>
    </recommendedName>
</protein>